<reference evidence="2 3" key="1">
    <citation type="submission" date="2016-11" db="EMBL/GenBank/DDBJ databases">
        <authorList>
            <person name="Jaros S."/>
            <person name="Januszkiewicz K."/>
            <person name="Wedrychowicz H."/>
        </authorList>
    </citation>
    <scope>NUCLEOTIDE SEQUENCE [LARGE SCALE GENOMIC DNA]</scope>
    <source>
        <strain evidence="2 3">DSM 22153</strain>
    </source>
</reference>
<name>A0A1M7PMM9_9HYPH</name>
<dbReference type="RefSeq" id="WP_073015633.1">
    <property type="nucleotide sequence ID" value="NZ_FRBW01000009.1"/>
</dbReference>
<evidence type="ECO:0000313" key="3">
    <source>
        <dbReference type="Proteomes" id="UP000186002"/>
    </source>
</evidence>
<protein>
    <submittedName>
        <fullName evidence="2">Helix-turn-helix domain-containing protein</fullName>
    </submittedName>
</protein>
<organism evidence="2 3">
    <name type="scientific">Roseibium suaedae</name>
    <dbReference type="NCBI Taxonomy" id="735517"/>
    <lineage>
        <taxon>Bacteria</taxon>
        <taxon>Pseudomonadati</taxon>
        <taxon>Pseudomonadota</taxon>
        <taxon>Alphaproteobacteria</taxon>
        <taxon>Hyphomicrobiales</taxon>
        <taxon>Stappiaceae</taxon>
        <taxon>Roseibium</taxon>
    </lineage>
</organism>
<dbReference type="Proteomes" id="UP000186002">
    <property type="component" value="Unassembled WGS sequence"/>
</dbReference>
<dbReference type="Pfam" id="PF13560">
    <property type="entry name" value="HTH_31"/>
    <property type="match status" value="1"/>
</dbReference>
<dbReference type="PROSITE" id="PS50943">
    <property type="entry name" value="HTH_CROC1"/>
    <property type="match status" value="1"/>
</dbReference>
<dbReference type="InterPro" id="IPR001387">
    <property type="entry name" value="Cro/C1-type_HTH"/>
</dbReference>
<dbReference type="CDD" id="cd00093">
    <property type="entry name" value="HTH_XRE"/>
    <property type="match status" value="1"/>
</dbReference>
<dbReference type="STRING" id="735517.SAMN05444272_4515"/>
<proteinExistence type="predicted"/>
<sequence length="95" mass="10282">MKRLDRIRLGNALAKARQEMGFSIRTAAMESGVSAPTISRAERAHPDSVQNAENVLVLCDFYGLNPLSFLAQTGPDLEGRFHGNTPVKHFEGAGA</sequence>
<dbReference type="SUPFAM" id="SSF47413">
    <property type="entry name" value="lambda repressor-like DNA-binding domains"/>
    <property type="match status" value="1"/>
</dbReference>
<keyword evidence="3" id="KW-1185">Reference proteome</keyword>
<evidence type="ECO:0000259" key="1">
    <source>
        <dbReference type="PROSITE" id="PS50943"/>
    </source>
</evidence>
<feature type="domain" description="HTH cro/C1-type" evidence="1">
    <location>
        <begin position="13"/>
        <end position="70"/>
    </location>
</feature>
<accession>A0A1M7PMM9</accession>
<dbReference type="Gene3D" id="1.10.260.40">
    <property type="entry name" value="lambda repressor-like DNA-binding domains"/>
    <property type="match status" value="1"/>
</dbReference>
<dbReference type="AlphaFoldDB" id="A0A1M7PMM9"/>
<dbReference type="EMBL" id="FRBW01000009">
    <property type="protein sequence ID" value="SHN18448.1"/>
    <property type="molecule type" value="Genomic_DNA"/>
</dbReference>
<gene>
    <name evidence="2" type="ORF">SAMN05444272_4515</name>
</gene>
<dbReference type="OrthoDB" id="7361823at2"/>
<dbReference type="GO" id="GO:0003677">
    <property type="term" value="F:DNA binding"/>
    <property type="evidence" value="ECO:0007669"/>
    <property type="project" value="InterPro"/>
</dbReference>
<evidence type="ECO:0000313" key="2">
    <source>
        <dbReference type="EMBL" id="SHN18448.1"/>
    </source>
</evidence>
<dbReference type="InterPro" id="IPR010982">
    <property type="entry name" value="Lambda_DNA-bd_dom_sf"/>
</dbReference>